<reference evidence="10" key="2">
    <citation type="submission" date="2017-02" db="EMBL/GenBank/DDBJ databases">
        <title>Sunflower complete genome.</title>
        <authorList>
            <person name="Langlade N."/>
            <person name="Munos S."/>
        </authorList>
    </citation>
    <scope>NUCLEOTIDE SEQUENCE [LARGE SCALE GENOMIC DNA]</scope>
    <source>
        <tissue evidence="10">Leaves</tissue>
    </source>
</reference>
<feature type="region of interest" description="Disordered" evidence="7">
    <location>
        <begin position="69"/>
        <end position="88"/>
    </location>
</feature>
<dbReference type="Proteomes" id="UP000215914">
    <property type="component" value="Chromosome 14"/>
</dbReference>
<dbReference type="EMBL" id="MNCJ02000329">
    <property type="protein sequence ID" value="KAF5768926.1"/>
    <property type="molecule type" value="Genomic_DNA"/>
</dbReference>
<evidence type="ECO:0000313" key="9">
    <source>
        <dbReference type="EMBL" id="KAF5768926.1"/>
    </source>
</evidence>
<keyword evidence="4" id="KW-0449">Lipoprotein</keyword>
<dbReference type="GO" id="GO:0046872">
    <property type="term" value="F:metal ion binding"/>
    <property type="evidence" value="ECO:0007669"/>
    <property type="project" value="UniProtKB-KW"/>
</dbReference>
<dbReference type="PANTHER" id="PTHR45811:SF13">
    <property type="entry name" value="OS04G0661100 PROTEIN"/>
    <property type="match status" value="1"/>
</dbReference>
<keyword evidence="11" id="KW-1185">Reference proteome</keyword>
<dbReference type="EMBL" id="CM007903">
    <property type="protein sequence ID" value="OTF97980.1"/>
    <property type="molecule type" value="Genomic_DNA"/>
</dbReference>
<dbReference type="Gramene" id="mRNA:HanXRQr2_Chr14g0642231">
    <property type="protein sequence ID" value="mRNA:HanXRQr2_Chr14g0642231"/>
    <property type="gene ID" value="HanXRQr2_Chr14g0642231"/>
</dbReference>
<reference evidence="9 11" key="1">
    <citation type="journal article" date="2017" name="Nature">
        <title>The sunflower genome provides insights into oil metabolism, flowering and Asterid evolution.</title>
        <authorList>
            <person name="Badouin H."/>
            <person name="Gouzy J."/>
            <person name="Grassa C.J."/>
            <person name="Murat F."/>
            <person name="Staton S.E."/>
            <person name="Cottret L."/>
            <person name="Lelandais-Briere C."/>
            <person name="Owens G.L."/>
            <person name="Carrere S."/>
            <person name="Mayjonade B."/>
            <person name="Legrand L."/>
            <person name="Gill N."/>
            <person name="Kane N.C."/>
            <person name="Bowers J.E."/>
            <person name="Hubner S."/>
            <person name="Bellec A."/>
            <person name="Berard A."/>
            <person name="Berges H."/>
            <person name="Blanchet N."/>
            <person name="Boniface M.C."/>
            <person name="Brunel D."/>
            <person name="Catrice O."/>
            <person name="Chaidir N."/>
            <person name="Claudel C."/>
            <person name="Donnadieu C."/>
            <person name="Faraut T."/>
            <person name="Fievet G."/>
            <person name="Helmstetter N."/>
            <person name="King M."/>
            <person name="Knapp S.J."/>
            <person name="Lai Z."/>
            <person name="Le Paslier M.C."/>
            <person name="Lippi Y."/>
            <person name="Lorenzon L."/>
            <person name="Mandel J.R."/>
            <person name="Marage G."/>
            <person name="Marchand G."/>
            <person name="Marquand E."/>
            <person name="Bret-Mestries E."/>
            <person name="Morien E."/>
            <person name="Nambeesan S."/>
            <person name="Nguyen T."/>
            <person name="Pegot-Espagnet P."/>
            <person name="Pouilly N."/>
            <person name="Raftis F."/>
            <person name="Sallet E."/>
            <person name="Schiex T."/>
            <person name="Thomas J."/>
            <person name="Vandecasteele C."/>
            <person name="Vares D."/>
            <person name="Vear F."/>
            <person name="Vautrin S."/>
            <person name="Crespi M."/>
            <person name="Mangin B."/>
            <person name="Burke J.M."/>
            <person name="Salse J."/>
            <person name="Munos S."/>
            <person name="Vincourt P."/>
            <person name="Rieseberg L.H."/>
            <person name="Langlade N.B."/>
        </authorList>
    </citation>
    <scope>NUCLEOTIDE SEQUENCE [LARGE SCALE GENOMIC DNA]</scope>
    <source>
        <strain evidence="11">cv. SF193</strain>
        <tissue evidence="9">Leaves</tissue>
    </source>
</reference>
<dbReference type="Pfam" id="PF00403">
    <property type="entry name" value="HMA"/>
    <property type="match status" value="1"/>
</dbReference>
<keyword evidence="5" id="KW-0636">Prenylation</keyword>
<dbReference type="SUPFAM" id="SSF55008">
    <property type="entry name" value="HMA, heavy metal-associated domain"/>
    <property type="match status" value="1"/>
</dbReference>
<evidence type="ECO:0000259" key="8">
    <source>
        <dbReference type="PROSITE" id="PS50846"/>
    </source>
</evidence>
<dbReference type="OMA" id="DINCLKC"/>
<dbReference type="AlphaFoldDB" id="A0A251SKH8"/>
<evidence type="ECO:0000256" key="2">
    <source>
        <dbReference type="ARBA" id="ARBA00022481"/>
    </source>
</evidence>
<keyword evidence="2" id="KW-0488">Methylation</keyword>
<comment type="subcellular location">
    <subcellularLocation>
        <location evidence="1">Membrane</location>
        <topology evidence="1">Peripheral membrane protein</topology>
    </subcellularLocation>
</comment>
<dbReference type="PROSITE" id="PS50846">
    <property type="entry name" value="HMA_2"/>
    <property type="match status" value="1"/>
</dbReference>
<evidence type="ECO:0000256" key="5">
    <source>
        <dbReference type="ARBA" id="ARBA00023289"/>
    </source>
</evidence>
<feature type="compositionally biased region" description="Basic and acidic residues" evidence="7">
    <location>
        <begin position="77"/>
        <end position="88"/>
    </location>
</feature>
<evidence type="ECO:0000256" key="6">
    <source>
        <dbReference type="ARBA" id="ARBA00024045"/>
    </source>
</evidence>
<dbReference type="PANTHER" id="PTHR45811">
    <property type="entry name" value="COPPER TRANSPORT PROTEIN FAMILY-RELATED"/>
    <property type="match status" value="1"/>
</dbReference>
<evidence type="ECO:0000256" key="7">
    <source>
        <dbReference type="SAM" id="MobiDB-lite"/>
    </source>
</evidence>
<dbReference type="InterPro" id="IPR051863">
    <property type="entry name" value="HIPP"/>
</dbReference>
<protein>
    <submittedName>
        <fullName evidence="9">Heavy metal-associated domain, HMA, heavy metal-associated domain superfamily</fullName>
    </submittedName>
    <submittedName>
        <fullName evidence="10">Putative heavy metal-associated domain, HMA</fullName>
    </submittedName>
</protein>
<dbReference type="OrthoDB" id="689350at2759"/>
<organism evidence="10 11">
    <name type="scientific">Helianthus annuus</name>
    <name type="common">Common sunflower</name>
    <dbReference type="NCBI Taxonomy" id="4232"/>
    <lineage>
        <taxon>Eukaryota</taxon>
        <taxon>Viridiplantae</taxon>
        <taxon>Streptophyta</taxon>
        <taxon>Embryophyta</taxon>
        <taxon>Tracheophyta</taxon>
        <taxon>Spermatophyta</taxon>
        <taxon>Magnoliopsida</taxon>
        <taxon>eudicotyledons</taxon>
        <taxon>Gunneridae</taxon>
        <taxon>Pentapetalae</taxon>
        <taxon>asterids</taxon>
        <taxon>campanulids</taxon>
        <taxon>Asterales</taxon>
        <taxon>Asteraceae</taxon>
        <taxon>Asteroideae</taxon>
        <taxon>Heliantheae alliance</taxon>
        <taxon>Heliantheae</taxon>
        <taxon>Helianthus</taxon>
    </lineage>
</organism>
<accession>A0A251SKH8</accession>
<feature type="domain" description="HMA" evidence="8">
    <location>
        <begin position="2"/>
        <end position="69"/>
    </location>
</feature>
<evidence type="ECO:0000313" key="11">
    <source>
        <dbReference type="Proteomes" id="UP000215914"/>
    </source>
</evidence>
<evidence type="ECO:0000256" key="4">
    <source>
        <dbReference type="ARBA" id="ARBA00023288"/>
    </source>
</evidence>
<evidence type="ECO:0000256" key="3">
    <source>
        <dbReference type="ARBA" id="ARBA00022723"/>
    </source>
</evidence>
<dbReference type="GO" id="GO:0009626">
    <property type="term" value="P:plant-type hypersensitive response"/>
    <property type="evidence" value="ECO:0007669"/>
    <property type="project" value="UniProtKB-KW"/>
</dbReference>
<evidence type="ECO:0000256" key="1">
    <source>
        <dbReference type="ARBA" id="ARBA00004170"/>
    </source>
</evidence>
<dbReference type="InParanoid" id="A0A251SKH8"/>
<evidence type="ECO:0000313" key="10">
    <source>
        <dbReference type="EMBL" id="OTF97980.1"/>
    </source>
</evidence>
<dbReference type="GO" id="GO:0016020">
    <property type="term" value="C:membrane"/>
    <property type="evidence" value="ECO:0007669"/>
    <property type="project" value="UniProtKB-SubCell"/>
</dbReference>
<dbReference type="InterPro" id="IPR036163">
    <property type="entry name" value="HMA_dom_sf"/>
</dbReference>
<name>A0A251SKH8_HELAN</name>
<dbReference type="Gene3D" id="3.30.70.100">
    <property type="match status" value="1"/>
</dbReference>
<keyword evidence="3" id="KW-0479">Metal-binding</keyword>
<comment type="similarity">
    <text evidence="6">Belongs to the HIPP family.</text>
</comment>
<reference evidence="9" key="3">
    <citation type="submission" date="2020-06" db="EMBL/GenBank/DDBJ databases">
        <title>Helianthus annuus Genome sequencing and assembly Release 2.</title>
        <authorList>
            <person name="Gouzy J."/>
            <person name="Langlade N."/>
            <person name="Munos S."/>
        </authorList>
    </citation>
    <scope>NUCLEOTIDE SEQUENCE</scope>
    <source>
        <tissue evidence="9">Leaves</tissue>
    </source>
</reference>
<proteinExistence type="inferred from homology"/>
<gene>
    <name evidence="10" type="ORF">HannXRQ_Chr14g0440601</name>
    <name evidence="9" type="ORF">HanXRQr2_Chr14g0642231</name>
</gene>
<sequence>MVQRTVLKVRLSCEKCRKKILKSVSGLYGVDKIEIDAAKDTLTVTGDADPYVIIKQARKVIKCVEVVTIGPPPQPPKKPEEKKSVDKKPEVTIHPFIHIPQSCVACNSWSSFI</sequence>
<dbReference type="CDD" id="cd00371">
    <property type="entry name" value="HMA"/>
    <property type="match status" value="1"/>
</dbReference>
<dbReference type="InterPro" id="IPR006121">
    <property type="entry name" value="HMA_dom"/>
</dbReference>